<protein>
    <submittedName>
        <fullName evidence="2">DUF2165 domain-containing protein</fullName>
    </submittedName>
</protein>
<sequence>MIDRNLKALFMVLLGLMALFYVGHNLINLAIAHENIGYVLSQKDHEIYPSNIMPAMGPGVAWIVLIVIFASEIAAGVVSLWAGLKLWTGRSDAAAYANAMTLAKLGCGLVIFTWFGLFNVFGGAAYNMWQTQIGHGSMADAFTFAAFGFFVLIYLCQPEAAD</sequence>
<keyword evidence="1" id="KW-0812">Transmembrane</keyword>
<dbReference type="RefSeq" id="WP_221428285.1">
    <property type="nucleotide sequence ID" value="NZ_CP081296.1"/>
</dbReference>
<dbReference type="InterPro" id="IPR018681">
    <property type="entry name" value="DUF2165_transmembrane"/>
</dbReference>
<keyword evidence="1" id="KW-0472">Membrane</keyword>
<evidence type="ECO:0000313" key="2">
    <source>
        <dbReference type="EMBL" id="QZD92587.1"/>
    </source>
</evidence>
<reference evidence="2 3" key="1">
    <citation type="submission" date="2021-08" db="EMBL/GenBank/DDBJ databases">
        <title>Comparative Genomics Analysis of the Genus Qipengyuania Reveals Extensive Genetic Diversity and Metabolic Versatility, Including the Description of Fifteen Novel Species.</title>
        <authorList>
            <person name="Liu Y."/>
        </authorList>
    </citation>
    <scope>NUCLEOTIDE SEQUENCE [LARGE SCALE GENOMIC DNA]</scope>
    <source>
        <strain evidence="2 3">1NDW3</strain>
    </source>
</reference>
<evidence type="ECO:0000313" key="3">
    <source>
        <dbReference type="Proteomes" id="UP000824300"/>
    </source>
</evidence>
<feature type="transmembrane region" description="Helical" evidence="1">
    <location>
        <begin position="138"/>
        <end position="156"/>
    </location>
</feature>
<gene>
    <name evidence="2" type="ORF">K3162_00615</name>
</gene>
<dbReference type="Pfam" id="PF09933">
    <property type="entry name" value="DUF2165"/>
    <property type="match status" value="1"/>
</dbReference>
<feature type="transmembrane region" description="Helical" evidence="1">
    <location>
        <begin position="60"/>
        <end position="84"/>
    </location>
</feature>
<dbReference type="EMBL" id="CP081296">
    <property type="protein sequence ID" value="QZD92587.1"/>
    <property type="molecule type" value="Genomic_DNA"/>
</dbReference>
<evidence type="ECO:0000256" key="1">
    <source>
        <dbReference type="SAM" id="Phobius"/>
    </source>
</evidence>
<name>A0ABX8ZY94_9SPHN</name>
<dbReference type="Proteomes" id="UP000824300">
    <property type="component" value="Chromosome"/>
</dbReference>
<feature type="transmembrane region" description="Helical" evidence="1">
    <location>
        <begin position="105"/>
        <end position="126"/>
    </location>
</feature>
<organism evidence="2 3">
    <name type="scientific">Qipengyuania xiapuensis</name>
    <dbReference type="NCBI Taxonomy" id="2867236"/>
    <lineage>
        <taxon>Bacteria</taxon>
        <taxon>Pseudomonadati</taxon>
        <taxon>Pseudomonadota</taxon>
        <taxon>Alphaproteobacteria</taxon>
        <taxon>Sphingomonadales</taxon>
        <taxon>Erythrobacteraceae</taxon>
        <taxon>Qipengyuania</taxon>
    </lineage>
</organism>
<accession>A0ABX8ZY94</accession>
<keyword evidence="3" id="KW-1185">Reference proteome</keyword>
<proteinExistence type="predicted"/>
<keyword evidence="1" id="KW-1133">Transmembrane helix</keyword>